<gene>
    <name evidence="1" type="ORF">AL072_30005</name>
</gene>
<evidence type="ECO:0000313" key="1">
    <source>
        <dbReference type="EMBL" id="ALG75173.1"/>
    </source>
</evidence>
<evidence type="ECO:0000313" key="2">
    <source>
        <dbReference type="Proteomes" id="UP000069935"/>
    </source>
</evidence>
<protein>
    <submittedName>
        <fullName evidence="1">Uncharacterized protein</fullName>
    </submittedName>
</protein>
<sequence>MCRECGAVYTVTDLAQEFCSPFCRVAWNNRARLRGAKLYEAVMTWRVLRQPGGFAAVTALVSDFLDEDRAAGRRWRPRTFNPKTGRRERRK</sequence>
<dbReference type="AlphaFoldDB" id="A0AAC8ZWI4"/>
<dbReference type="KEGG" id="ati:AL072_30005"/>
<dbReference type="RefSeq" id="WP_045585122.1">
    <property type="nucleotide sequence ID" value="NZ_CP012406.1"/>
</dbReference>
<reference evidence="2" key="1">
    <citation type="submission" date="2015-08" db="EMBL/GenBank/DDBJ databases">
        <title>Complete Genome Sequence of Azospirillum thiophilum BV-S.</title>
        <authorList>
            <person name="Fomenkov A."/>
            <person name="Vincze T."/>
            <person name="Grabovich M."/>
            <person name="Dubinina G."/>
            <person name="Orlova M."/>
            <person name="Belousova E."/>
            <person name="Roberts R.J."/>
        </authorList>
    </citation>
    <scope>NUCLEOTIDE SEQUENCE [LARGE SCALE GENOMIC DNA]</scope>
    <source>
        <strain evidence="2">BV-S</strain>
    </source>
</reference>
<dbReference type="Proteomes" id="UP000069935">
    <property type="component" value="Chromosome 6"/>
</dbReference>
<keyword evidence="2" id="KW-1185">Reference proteome</keyword>
<accession>A0AAC8ZWI4</accession>
<dbReference type="EMBL" id="CP012406">
    <property type="protein sequence ID" value="ALG75173.1"/>
    <property type="molecule type" value="Genomic_DNA"/>
</dbReference>
<organism evidence="1 2">
    <name type="scientific">Azospirillum thiophilum</name>
    <dbReference type="NCBI Taxonomy" id="528244"/>
    <lineage>
        <taxon>Bacteria</taxon>
        <taxon>Pseudomonadati</taxon>
        <taxon>Pseudomonadota</taxon>
        <taxon>Alphaproteobacteria</taxon>
        <taxon>Rhodospirillales</taxon>
        <taxon>Azospirillaceae</taxon>
        <taxon>Azospirillum</taxon>
    </lineage>
</organism>
<proteinExistence type="predicted"/>
<reference evidence="1 2" key="2">
    <citation type="journal article" date="2016" name="Genome Announc.">
        <title>Complete Genome Sequence of a Strain of Azospirillum thiophilum Isolated from a Sulfide Spring.</title>
        <authorList>
            <person name="Fomenkov A."/>
            <person name="Vincze T."/>
            <person name="Grabovich M."/>
            <person name="Anton B.P."/>
            <person name="Dubinina G."/>
            <person name="Orlova M."/>
            <person name="Belousova E."/>
            <person name="Roberts R.J."/>
        </authorList>
    </citation>
    <scope>NUCLEOTIDE SEQUENCE [LARGE SCALE GENOMIC DNA]</scope>
    <source>
        <strain evidence="1 2">BV-S</strain>
    </source>
</reference>
<name>A0AAC8ZWI4_9PROT</name>